<dbReference type="InterPro" id="IPR001597">
    <property type="entry name" value="ArAA_b-elim_lyase/Thr_aldolase"/>
</dbReference>
<dbReference type="OrthoDB" id="10261951at2759"/>
<dbReference type="PANTHER" id="PTHR48097:SF9">
    <property type="entry name" value="L-THREONINE ALDOLASE"/>
    <property type="match status" value="1"/>
</dbReference>
<comment type="caution">
    <text evidence="7">The sequence shown here is derived from an EMBL/GenBank/DDBJ whole genome shotgun (WGS) entry which is preliminary data.</text>
</comment>
<evidence type="ECO:0000256" key="1">
    <source>
        <dbReference type="ARBA" id="ARBA00001933"/>
    </source>
</evidence>
<keyword evidence="3" id="KW-0663">Pyridoxal phosphate</keyword>
<dbReference type="Gene3D" id="3.90.1150.10">
    <property type="entry name" value="Aspartate Aminotransferase, domain 1"/>
    <property type="match status" value="1"/>
</dbReference>
<feature type="domain" description="Aromatic amino acid beta-eliminating lyase/threonine aldolase" evidence="6">
    <location>
        <begin position="35"/>
        <end position="322"/>
    </location>
</feature>
<keyword evidence="4" id="KW-0456">Lyase</keyword>
<comment type="cofactor">
    <cofactor evidence="1">
        <name>pyridoxal 5'-phosphate</name>
        <dbReference type="ChEBI" id="CHEBI:597326"/>
    </cofactor>
</comment>
<dbReference type="Pfam" id="PF01212">
    <property type="entry name" value="Beta_elim_lyase"/>
    <property type="match status" value="1"/>
</dbReference>
<evidence type="ECO:0000256" key="4">
    <source>
        <dbReference type="ARBA" id="ARBA00023239"/>
    </source>
</evidence>
<proteinExistence type="inferred from homology"/>
<evidence type="ECO:0000313" key="8">
    <source>
        <dbReference type="Proteomes" id="UP000799439"/>
    </source>
</evidence>
<evidence type="ECO:0000313" key="7">
    <source>
        <dbReference type="EMBL" id="KAF2148617.1"/>
    </source>
</evidence>
<comment type="similarity">
    <text evidence="2">Belongs to the threonine aldolase family.</text>
</comment>
<dbReference type="Gene3D" id="3.40.640.10">
    <property type="entry name" value="Type I PLP-dependent aspartate aminotransferase-like (Major domain)"/>
    <property type="match status" value="1"/>
</dbReference>
<dbReference type="InterPro" id="IPR015422">
    <property type="entry name" value="PyrdxlP-dep_Trfase_small"/>
</dbReference>
<dbReference type="GO" id="GO:0008732">
    <property type="term" value="F:L-allo-threonine aldolase activity"/>
    <property type="evidence" value="ECO:0007669"/>
    <property type="project" value="TreeGrafter"/>
</dbReference>
<dbReference type="PANTHER" id="PTHR48097">
    <property type="entry name" value="L-THREONINE ALDOLASE-RELATED"/>
    <property type="match status" value="1"/>
</dbReference>
<evidence type="ECO:0000259" key="6">
    <source>
        <dbReference type="Pfam" id="PF01212"/>
    </source>
</evidence>
<dbReference type="Proteomes" id="UP000799439">
    <property type="component" value="Unassembled WGS sequence"/>
</dbReference>
<dbReference type="InterPro" id="IPR015421">
    <property type="entry name" value="PyrdxlP-dep_Trfase_major"/>
</dbReference>
<dbReference type="GO" id="GO:0005829">
    <property type="term" value="C:cytosol"/>
    <property type="evidence" value="ECO:0007669"/>
    <property type="project" value="TreeGrafter"/>
</dbReference>
<evidence type="ECO:0000256" key="3">
    <source>
        <dbReference type="ARBA" id="ARBA00022898"/>
    </source>
</evidence>
<dbReference type="GO" id="GO:0006545">
    <property type="term" value="P:glycine biosynthetic process"/>
    <property type="evidence" value="ECO:0007669"/>
    <property type="project" value="TreeGrafter"/>
</dbReference>
<gene>
    <name evidence="7" type="ORF">K461DRAFT_298014</name>
</gene>
<dbReference type="InterPro" id="IPR015424">
    <property type="entry name" value="PyrdxlP-dep_Trfase"/>
</dbReference>
<dbReference type="PIRSF" id="PIRSF017617">
    <property type="entry name" value="Thr_aldolase"/>
    <property type="match status" value="1"/>
</dbReference>
<dbReference type="FunFam" id="3.40.640.10:FF:000030">
    <property type="entry name" value="Low-specificity L-threonine aldolase"/>
    <property type="match status" value="1"/>
</dbReference>
<dbReference type="SUPFAM" id="SSF53383">
    <property type="entry name" value="PLP-dependent transferases"/>
    <property type="match status" value="1"/>
</dbReference>
<dbReference type="EMBL" id="ML996093">
    <property type="protein sequence ID" value="KAF2148617.1"/>
    <property type="molecule type" value="Genomic_DNA"/>
</dbReference>
<evidence type="ECO:0000256" key="2">
    <source>
        <dbReference type="ARBA" id="ARBA00006966"/>
    </source>
</evidence>
<reference evidence="7" key="1">
    <citation type="journal article" date="2020" name="Stud. Mycol.">
        <title>101 Dothideomycetes genomes: a test case for predicting lifestyles and emergence of pathogens.</title>
        <authorList>
            <person name="Haridas S."/>
            <person name="Albert R."/>
            <person name="Binder M."/>
            <person name="Bloem J."/>
            <person name="Labutti K."/>
            <person name="Salamov A."/>
            <person name="Andreopoulos B."/>
            <person name="Baker S."/>
            <person name="Barry K."/>
            <person name="Bills G."/>
            <person name="Bluhm B."/>
            <person name="Cannon C."/>
            <person name="Castanera R."/>
            <person name="Culley D."/>
            <person name="Daum C."/>
            <person name="Ezra D."/>
            <person name="Gonzalez J."/>
            <person name="Henrissat B."/>
            <person name="Kuo A."/>
            <person name="Liang C."/>
            <person name="Lipzen A."/>
            <person name="Lutzoni F."/>
            <person name="Magnuson J."/>
            <person name="Mondo S."/>
            <person name="Nolan M."/>
            <person name="Ohm R."/>
            <person name="Pangilinan J."/>
            <person name="Park H.-J."/>
            <person name="Ramirez L."/>
            <person name="Alfaro M."/>
            <person name="Sun H."/>
            <person name="Tritt A."/>
            <person name="Yoshinaga Y."/>
            <person name="Zwiers L.-H."/>
            <person name="Turgeon B."/>
            <person name="Goodwin S."/>
            <person name="Spatafora J."/>
            <person name="Crous P."/>
            <person name="Grigoriev I."/>
        </authorList>
    </citation>
    <scope>NUCLEOTIDE SEQUENCE</scope>
    <source>
        <strain evidence="7">CBS 260.36</strain>
    </source>
</reference>
<protein>
    <submittedName>
        <fullName evidence="7">L-allo-threonine aldolase</fullName>
    </submittedName>
</protein>
<organism evidence="7 8">
    <name type="scientific">Myriangium duriaei CBS 260.36</name>
    <dbReference type="NCBI Taxonomy" id="1168546"/>
    <lineage>
        <taxon>Eukaryota</taxon>
        <taxon>Fungi</taxon>
        <taxon>Dikarya</taxon>
        <taxon>Ascomycota</taxon>
        <taxon>Pezizomycotina</taxon>
        <taxon>Dothideomycetes</taxon>
        <taxon>Dothideomycetidae</taxon>
        <taxon>Myriangiales</taxon>
        <taxon>Myriangiaceae</taxon>
        <taxon>Myriangium</taxon>
    </lineage>
</organism>
<feature type="modified residue" description="N6-(pyridoxal phosphate)lysine" evidence="5">
    <location>
        <position position="233"/>
    </location>
</feature>
<sequence>MTPEHENIKSTVNGLALHGLAPNLAWTDSSDVSNDFRSDFFTKPTIDMLKAIAMASLGDGDMDEDPTTNSLQQYVADLMGHEASLLVMTGTMGNQVALRTALRSPPHSVLADYRGHIVSWEGGGVASVCGAIVTNVVPLNGHHLTLKDVKKHSTLTETVYDAPTRVISLENTLLGTILPLADIRAISTWARSQNPPIHMHLDGARLWEAAAAGACTLRDIGECFDSIQLCFTKGIGAPIGSIIVGSTAFITRAKWARKFLGGSIRASGVIAAPARVAIDEVFLGGKLQAAHKKARIASDLWEQLGGKLQRPTETNMVWFDLEASGLTSGQFYPVAATKFNLKIGEPVLGRVVVHYQITDDAFGRLCDFFRFVLCK</sequence>
<evidence type="ECO:0000256" key="5">
    <source>
        <dbReference type="PIRSR" id="PIRSR017617-1"/>
    </source>
</evidence>
<dbReference type="GO" id="GO:0006567">
    <property type="term" value="P:L-threonine catabolic process"/>
    <property type="evidence" value="ECO:0007669"/>
    <property type="project" value="TreeGrafter"/>
</dbReference>
<name>A0A9P4MD73_9PEZI</name>
<keyword evidence="8" id="KW-1185">Reference proteome</keyword>
<dbReference type="InterPro" id="IPR023603">
    <property type="entry name" value="Low_specificity_L-TA-like"/>
</dbReference>
<accession>A0A9P4MD73</accession>
<dbReference type="AlphaFoldDB" id="A0A9P4MD73"/>